<dbReference type="PANTHER" id="PTHR48111:SF1">
    <property type="entry name" value="TWO-COMPONENT RESPONSE REGULATOR ORR33"/>
    <property type="match status" value="1"/>
</dbReference>
<evidence type="ECO:0000313" key="8">
    <source>
        <dbReference type="EMBL" id="TCW35990.1"/>
    </source>
</evidence>
<dbReference type="GO" id="GO:0000156">
    <property type="term" value="F:phosphorelay response regulator activity"/>
    <property type="evidence" value="ECO:0007669"/>
    <property type="project" value="TreeGrafter"/>
</dbReference>
<accession>A0A4V2W9M8</accession>
<dbReference type="SMART" id="SM00448">
    <property type="entry name" value="REC"/>
    <property type="match status" value="1"/>
</dbReference>
<sequence>MRRALIVEDDLSIGPLLVQLVRRLWPQAAVEHCVDGRSALDAWQRHGGADLVLLDWGLPDTTGTALLKTIRATGHKVVCVMVSGHADRDRIIEARRFQADAYIVKPFRAAEVMARLREVVEESGAVTAANDDLDALPEFVTWMLEHESLGVPLDPALAEALEGMADLDAEARLKLMRRCQFEPALVGPLLGLANSSPYNDGSVLIETPARALERVGSAVLVNIAVTAALHSGSALVAEVLVAQERRLRQEALALMRLLNVLGRVLRVDVAGCRAAAMLTRLGELALLVLQQRWVDLGGRLDPSECERLLVARAAETGHQLKVQWGIPTALQMRIGAVYQLPSGTVHRDAILMRIAGLVHGERDGDELNRLLSRLGIEQSPQWLRAQAAELGD</sequence>
<dbReference type="PANTHER" id="PTHR48111">
    <property type="entry name" value="REGULATOR OF RPOS"/>
    <property type="match status" value="1"/>
</dbReference>
<keyword evidence="1 6" id="KW-0597">Phosphoprotein</keyword>
<evidence type="ECO:0000313" key="9">
    <source>
        <dbReference type="Proteomes" id="UP000295247"/>
    </source>
</evidence>
<evidence type="ECO:0000256" key="5">
    <source>
        <dbReference type="ARBA" id="ARBA00023163"/>
    </source>
</evidence>
<evidence type="ECO:0000256" key="1">
    <source>
        <dbReference type="ARBA" id="ARBA00022553"/>
    </source>
</evidence>
<evidence type="ECO:0000256" key="2">
    <source>
        <dbReference type="ARBA" id="ARBA00023012"/>
    </source>
</evidence>
<dbReference type="SUPFAM" id="SSF52172">
    <property type="entry name" value="CheY-like"/>
    <property type="match status" value="1"/>
</dbReference>
<feature type="modified residue" description="4-aspartylphosphate" evidence="6">
    <location>
        <position position="55"/>
    </location>
</feature>
<name>A0A4V2W9M8_MARGR</name>
<dbReference type="AlphaFoldDB" id="A0A4V2W9M8"/>
<proteinExistence type="predicted"/>
<organism evidence="8 9">
    <name type="scientific">Marichromatium gracile</name>
    <name type="common">Chromatium gracile</name>
    <dbReference type="NCBI Taxonomy" id="1048"/>
    <lineage>
        <taxon>Bacteria</taxon>
        <taxon>Pseudomonadati</taxon>
        <taxon>Pseudomonadota</taxon>
        <taxon>Gammaproteobacteria</taxon>
        <taxon>Chromatiales</taxon>
        <taxon>Chromatiaceae</taxon>
        <taxon>Marichromatium</taxon>
    </lineage>
</organism>
<dbReference type="InterPro" id="IPR001789">
    <property type="entry name" value="Sig_transdc_resp-reg_receiver"/>
</dbReference>
<feature type="domain" description="Response regulatory" evidence="7">
    <location>
        <begin position="3"/>
        <end position="120"/>
    </location>
</feature>
<dbReference type="Proteomes" id="UP000295247">
    <property type="component" value="Unassembled WGS sequence"/>
</dbReference>
<dbReference type="Pfam" id="PF08668">
    <property type="entry name" value="HDOD"/>
    <property type="match status" value="1"/>
</dbReference>
<dbReference type="InterPro" id="IPR039420">
    <property type="entry name" value="WalR-like"/>
</dbReference>
<evidence type="ECO:0000256" key="6">
    <source>
        <dbReference type="PROSITE-ProRule" id="PRU00169"/>
    </source>
</evidence>
<dbReference type="PROSITE" id="PS50110">
    <property type="entry name" value="RESPONSE_REGULATORY"/>
    <property type="match status" value="1"/>
</dbReference>
<keyword evidence="3" id="KW-0805">Transcription regulation</keyword>
<dbReference type="GO" id="GO:0006355">
    <property type="term" value="P:regulation of DNA-templated transcription"/>
    <property type="evidence" value="ECO:0007669"/>
    <property type="project" value="TreeGrafter"/>
</dbReference>
<gene>
    <name evidence="8" type="ORF">EDC29_105165</name>
</gene>
<evidence type="ECO:0000256" key="3">
    <source>
        <dbReference type="ARBA" id="ARBA00023015"/>
    </source>
</evidence>
<dbReference type="Gene3D" id="3.40.50.2300">
    <property type="match status" value="1"/>
</dbReference>
<evidence type="ECO:0000256" key="4">
    <source>
        <dbReference type="ARBA" id="ARBA00023125"/>
    </source>
</evidence>
<evidence type="ECO:0000259" key="7">
    <source>
        <dbReference type="PROSITE" id="PS50110"/>
    </source>
</evidence>
<dbReference type="GO" id="GO:0032993">
    <property type="term" value="C:protein-DNA complex"/>
    <property type="evidence" value="ECO:0007669"/>
    <property type="project" value="TreeGrafter"/>
</dbReference>
<dbReference type="InterPro" id="IPR011006">
    <property type="entry name" value="CheY-like_superfamily"/>
</dbReference>
<comment type="caution">
    <text evidence="8">The sequence shown here is derived from an EMBL/GenBank/DDBJ whole genome shotgun (WGS) entry which is preliminary data.</text>
</comment>
<protein>
    <submittedName>
        <fullName evidence="8">HDOD domain-containing protein</fullName>
    </submittedName>
</protein>
<keyword evidence="5" id="KW-0804">Transcription</keyword>
<dbReference type="RefSeq" id="WP_132229613.1">
    <property type="nucleotide sequence ID" value="NZ_NRRH01000016.1"/>
</dbReference>
<keyword evidence="4" id="KW-0238">DNA-binding</keyword>
<keyword evidence="2" id="KW-0902">Two-component regulatory system</keyword>
<dbReference type="Pfam" id="PF00072">
    <property type="entry name" value="Response_reg"/>
    <property type="match status" value="1"/>
</dbReference>
<dbReference type="Gene3D" id="1.10.3210.10">
    <property type="entry name" value="Hypothetical protein af1432"/>
    <property type="match status" value="1"/>
</dbReference>
<dbReference type="SUPFAM" id="SSF109604">
    <property type="entry name" value="HD-domain/PDEase-like"/>
    <property type="match status" value="1"/>
</dbReference>
<dbReference type="EMBL" id="SMDC01000005">
    <property type="protein sequence ID" value="TCW35990.1"/>
    <property type="molecule type" value="Genomic_DNA"/>
</dbReference>
<dbReference type="InterPro" id="IPR013976">
    <property type="entry name" value="HDOD"/>
</dbReference>
<reference evidence="8 9" key="1">
    <citation type="submission" date="2019-03" db="EMBL/GenBank/DDBJ databases">
        <title>Genomic Encyclopedia of Type Strains, Phase IV (KMG-IV): sequencing the most valuable type-strain genomes for metagenomic binning, comparative biology and taxonomic classification.</title>
        <authorList>
            <person name="Goeker M."/>
        </authorList>
    </citation>
    <scope>NUCLEOTIDE SEQUENCE [LARGE SCALE GENOMIC DNA]</scope>
    <source>
        <strain evidence="8 9">DSM 203</strain>
    </source>
</reference>
<dbReference type="GO" id="GO:0000976">
    <property type="term" value="F:transcription cis-regulatory region binding"/>
    <property type="evidence" value="ECO:0007669"/>
    <property type="project" value="TreeGrafter"/>
</dbReference>
<dbReference type="GO" id="GO:0005829">
    <property type="term" value="C:cytosol"/>
    <property type="evidence" value="ECO:0007669"/>
    <property type="project" value="TreeGrafter"/>
</dbReference>